<dbReference type="Gene3D" id="3.40.50.1820">
    <property type="entry name" value="alpha/beta hydrolase"/>
    <property type="match status" value="1"/>
</dbReference>
<proteinExistence type="predicted"/>
<feature type="region of interest" description="Disordered" evidence="1">
    <location>
        <begin position="1"/>
        <end position="37"/>
    </location>
</feature>
<dbReference type="PANTHER" id="PTHR11614">
    <property type="entry name" value="PHOSPHOLIPASE-RELATED"/>
    <property type="match status" value="1"/>
</dbReference>
<dbReference type="InterPro" id="IPR051044">
    <property type="entry name" value="MAG_DAG_Lipase"/>
</dbReference>
<evidence type="ECO:0000313" key="3">
    <source>
        <dbReference type="Proteomes" id="UP000515156"/>
    </source>
</evidence>
<evidence type="ECO:0000259" key="2">
    <source>
        <dbReference type="Pfam" id="PF12146"/>
    </source>
</evidence>
<protein>
    <submittedName>
        <fullName evidence="4">Monoglyceride lipase</fullName>
    </submittedName>
</protein>
<evidence type="ECO:0000313" key="4">
    <source>
        <dbReference type="RefSeq" id="XP_030062052.1"/>
    </source>
</evidence>
<dbReference type="GeneID" id="115472097"/>
<dbReference type="InterPro" id="IPR029058">
    <property type="entry name" value="AB_hydrolase_fold"/>
</dbReference>
<feature type="compositionally biased region" description="Basic and acidic residues" evidence="1">
    <location>
        <begin position="1"/>
        <end position="10"/>
    </location>
</feature>
<reference evidence="4" key="1">
    <citation type="submission" date="2025-08" db="UniProtKB">
        <authorList>
            <consortium name="RefSeq"/>
        </authorList>
    </citation>
    <scope>IDENTIFICATION</scope>
</reference>
<accession>A0A6P7Y3H3</accession>
<dbReference type="InParanoid" id="A0A6P7Y3H3"/>
<dbReference type="FunCoup" id="A0A6P7Y3H3">
    <property type="interactions" value="535"/>
</dbReference>
<sequence>MAGRGRRSEPSTDTGTGEARELGQYPPGSASRMPEDSWARLSPQGVAYKELPHITNADGQHLFCRYWKPHSSPRALAFVAHGAGEHCGRYDELAQMLTGLKFFVFAHDHVGHGQSEGERMVVSDFQVFIRDSLQHIDLMKQEHPGLPIFIFGHSMGGAISILTVSERPSDFAGLVLISPLVLPNPQTATSFKVFAAKVLNHLLPNFSVGSIDPNTISRNKREVEAYITDPLVYHGGMKVCFGMQLLNASARVGKALPDISLPVLLLHGTDDRLCDIKGSYHMMETVPSQEKILKVYDKAYHVLHKELPEVSNAVFREIETWLADKMVTSAEGGAVGTSTGTS</sequence>
<dbReference type="RefSeq" id="XP_030062052.1">
    <property type="nucleotide sequence ID" value="XM_030206192.1"/>
</dbReference>
<gene>
    <name evidence="4" type="primary">MGLL</name>
</gene>
<dbReference type="AlphaFoldDB" id="A0A6P7Y3H3"/>
<dbReference type="PRINTS" id="PR00111">
    <property type="entry name" value="ABHYDROLASE"/>
</dbReference>
<keyword evidence="3" id="KW-1185">Reference proteome</keyword>
<feature type="domain" description="Serine aminopeptidase S33" evidence="2">
    <location>
        <begin position="72"/>
        <end position="307"/>
    </location>
</feature>
<dbReference type="CTD" id="11343"/>
<dbReference type="InterPro" id="IPR022742">
    <property type="entry name" value="Hydrolase_4"/>
</dbReference>
<dbReference type="SUPFAM" id="SSF53474">
    <property type="entry name" value="alpha/beta-Hydrolases"/>
    <property type="match status" value="1"/>
</dbReference>
<dbReference type="FunFam" id="3.40.50.1820:FF:000117">
    <property type="entry name" value="Monoglyceride lipase, putative"/>
    <property type="match status" value="1"/>
</dbReference>
<dbReference type="InterPro" id="IPR000073">
    <property type="entry name" value="AB_hydrolase_1"/>
</dbReference>
<dbReference type="Pfam" id="PF12146">
    <property type="entry name" value="Hydrolase_4"/>
    <property type="match status" value="1"/>
</dbReference>
<dbReference type="KEGG" id="muo:115472097"/>
<evidence type="ECO:0000256" key="1">
    <source>
        <dbReference type="SAM" id="MobiDB-lite"/>
    </source>
</evidence>
<organism evidence="3 4">
    <name type="scientific">Microcaecilia unicolor</name>
    <dbReference type="NCBI Taxonomy" id="1415580"/>
    <lineage>
        <taxon>Eukaryota</taxon>
        <taxon>Metazoa</taxon>
        <taxon>Chordata</taxon>
        <taxon>Craniata</taxon>
        <taxon>Vertebrata</taxon>
        <taxon>Euteleostomi</taxon>
        <taxon>Amphibia</taxon>
        <taxon>Gymnophiona</taxon>
        <taxon>Siphonopidae</taxon>
        <taxon>Microcaecilia</taxon>
    </lineage>
</organism>
<name>A0A6P7Y3H3_9AMPH</name>
<dbReference type="Proteomes" id="UP000515156">
    <property type="component" value="Chromosome 6"/>
</dbReference>
<dbReference type="OrthoDB" id="2498029at2759"/>